<evidence type="ECO:0000313" key="1">
    <source>
        <dbReference type="EnsemblPlants" id="EMT09760"/>
    </source>
</evidence>
<dbReference type="AlphaFoldDB" id="M8B817"/>
<dbReference type="EnsemblPlants" id="EMT09760">
    <property type="protein sequence ID" value="EMT09760"/>
    <property type="gene ID" value="F775_42763"/>
</dbReference>
<reference evidence="1" key="1">
    <citation type="submission" date="2015-06" db="UniProtKB">
        <authorList>
            <consortium name="EnsemblPlants"/>
        </authorList>
    </citation>
    <scope>IDENTIFICATION</scope>
</reference>
<organism evidence="1">
    <name type="scientific">Aegilops tauschii</name>
    <name type="common">Tausch's goatgrass</name>
    <name type="synonym">Aegilops squarrosa</name>
    <dbReference type="NCBI Taxonomy" id="37682"/>
    <lineage>
        <taxon>Eukaryota</taxon>
        <taxon>Viridiplantae</taxon>
        <taxon>Streptophyta</taxon>
        <taxon>Embryophyta</taxon>
        <taxon>Tracheophyta</taxon>
        <taxon>Spermatophyta</taxon>
        <taxon>Magnoliopsida</taxon>
        <taxon>Liliopsida</taxon>
        <taxon>Poales</taxon>
        <taxon>Poaceae</taxon>
        <taxon>BOP clade</taxon>
        <taxon>Pooideae</taxon>
        <taxon>Triticodae</taxon>
        <taxon>Triticeae</taxon>
        <taxon>Triticinae</taxon>
        <taxon>Aegilops</taxon>
    </lineage>
</organism>
<protein>
    <submittedName>
        <fullName evidence="1">Uncharacterized protein</fullName>
    </submittedName>
</protein>
<name>M8B817_AEGTA</name>
<sequence length="74" mass="8203">MTSLNLVSRTIFSIDLTSLDDHGRSKEFQEGMRWRLARLFARLHAVSDAEGSIPIPARSAALSGALLRSAQHRL</sequence>
<accession>M8B817</accession>
<proteinExistence type="predicted"/>